<comment type="pathway">
    <text evidence="1">Cofactor biosynthesis; adenosylcobalamin biosynthesis.</text>
</comment>
<comment type="caution">
    <text evidence="4">The sequence shown here is derived from an EMBL/GenBank/DDBJ whole genome shotgun (WGS) entry which is preliminary data.</text>
</comment>
<dbReference type="AlphaFoldDB" id="A0A165ZFK4"/>
<evidence type="ECO:0000256" key="3">
    <source>
        <dbReference type="ARBA" id="ARBA00023002"/>
    </source>
</evidence>
<keyword evidence="3 4" id="KW-0560">Oxidoreductase</keyword>
<dbReference type="GO" id="GO:0016994">
    <property type="term" value="F:precorrin-6A reductase activity"/>
    <property type="evidence" value="ECO:0007669"/>
    <property type="project" value="UniProtKB-EC"/>
</dbReference>
<dbReference type="STRING" id="49547.MBCUR_17120"/>
<dbReference type="NCBIfam" id="TIGR00715">
    <property type="entry name" value="precor6x_red"/>
    <property type="match status" value="1"/>
</dbReference>
<dbReference type="PANTHER" id="PTHR36925:SF1">
    <property type="entry name" value="COBALT-PRECORRIN-6A REDUCTASE"/>
    <property type="match status" value="1"/>
</dbReference>
<name>A0A165ZFK4_9EURY</name>
<keyword evidence="5" id="KW-1185">Reference proteome</keyword>
<protein>
    <submittedName>
        <fullName evidence="4">Precorrin-6A reductase</fullName>
        <ecNumber evidence="4">1.3.1.54</ecNumber>
    </submittedName>
</protein>
<dbReference type="PANTHER" id="PTHR36925">
    <property type="entry name" value="COBALT-PRECORRIN-6A REDUCTASE"/>
    <property type="match status" value="1"/>
</dbReference>
<evidence type="ECO:0000256" key="2">
    <source>
        <dbReference type="ARBA" id="ARBA00022573"/>
    </source>
</evidence>
<evidence type="ECO:0000313" key="4">
    <source>
        <dbReference type="EMBL" id="KZX10651.1"/>
    </source>
</evidence>
<dbReference type="GO" id="GO:0009236">
    <property type="term" value="P:cobalamin biosynthetic process"/>
    <property type="evidence" value="ECO:0007669"/>
    <property type="project" value="UniProtKB-UniPathway"/>
</dbReference>
<proteinExistence type="predicted"/>
<sequence>MVNIKLIYLLKKLKKLKNVKLMNKETNKNQRRILLMGGTSDSISILNMLKESFPDVFVLTTTTTDHGARIAKTIEIGEVVSRSTSDKTLTDYIKEYSINLILDASHPFAKNGRLSGIDASKNTKIDYIRYERPYLDINGLNLKHFENVFMVESFEEASIIISKNLPNNKVFHLGGVSTLNQTLKYLDPKDVLIRILPHNTSIQKATEMEINPKNIIAIEGKFSKNFNKALFKEYNINAIITKESGIAGGLKEKIEAADDLNIYIFLVKRPNIKELNGKLIINDLEDLKELIKKVKMRKE</sequence>
<dbReference type="EC" id="1.3.1.54" evidence="4"/>
<dbReference type="PATRIC" id="fig|49547.3.peg.1821"/>
<dbReference type="UniPathway" id="UPA00148"/>
<dbReference type="EMBL" id="LWMV01000206">
    <property type="protein sequence ID" value="KZX10651.1"/>
    <property type="molecule type" value="Genomic_DNA"/>
</dbReference>
<organism evidence="4 5">
    <name type="scientific">Methanobrevibacter curvatus</name>
    <dbReference type="NCBI Taxonomy" id="49547"/>
    <lineage>
        <taxon>Archaea</taxon>
        <taxon>Methanobacteriati</taxon>
        <taxon>Methanobacteriota</taxon>
        <taxon>Methanomada group</taxon>
        <taxon>Methanobacteria</taxon>
        <taxon>Methanobacteriales</taxon>
        <taxon>Methanobacteriaceae</taxon>
        <taxon>Methanobrevibacter</taxon>
    </lineage>
</organism>
<keyword evidence="2" id="KW-0169">Cobalamin biosynthesis</keyword>
<evidence type="ECO:0000313" key="5">
    <source>
        <dbReference type="Proteomes" id="UP000077245"/>
    </source>
</evidence>
<reference evidence="4 5" key="1">
    <citation type="submission" date="2016-04" db="EMBL/GenBank/DDBJ databases">
        <title>Genome sequence of Methanobrevibacter curvatus DSM 11111.</title>
        <authorList>
            <person name="Poehlein A."/>
            <person name="Seedorf H."/>
            <person name="Daniel R."/>
        </authorList>
    </citation>
    <scope>NUCLEOTIDE SEQUENCE [LARGE SCALE GENOMIC DNA]</scope>
    <source>
        <strain evidence="4 5">DSM 11111</strain>
    </source>
</reference>
<dbReference type="InterPro" id="IPR003723">
    <property type="entry name" value="Precorrin-6x_reduct"/>
</dbReference>
<dbReference type="PROSITE" id="PS51014">
    <property type="entry name" value="COBK_CBIJ"/>
    <property type="match status" value="1"/>
</dbReference>
<dbReference type="Proteomes" id="UP000077245">
    <property type="component" value="Unassembled WGS sequence"/>
</dbReference>
<evidence type="ECO:0000256" key="1">
    <source>
        <dbReference type="ARBA" id="ARBA00004953"/>
    </source>
</evidence>
<accession>A0A165ZFK4</accession>
<dbReference type="Pfam" id="PF02571">
    <property type="entry name" value="CbiJ"/>
    <property type="match status" value="1"/>
</dbReference>
<gene>
    <name evidence="4" type="primary">cobK</name>
    <name evidence="4" type="ORF">MBCUR_17120</name>
</gene>